<keyword evidence="1" id="KW-0805">Transcription regulation</keyword>
<organism evidence="6 7">
    <name type="scientific">Paenibacillus paeoniae</name>
    <dbReference type="NCBI Taxonomy" id="2292705"/>
    <lineage>
        <taxon>Bacteria</taxon>
        <taxon>Bacillati</taxon>
        <taxon>Bacillota</taxon>
        <taxon>Bacilli</taxon>
        <taxon>Bacillales</taxon>
        <taxon>Paenibacillaceae</taxon>
        <taxon>Paenibacillus</taxon>
    </lineage>
</organism>
<evidence type="ECO:0000313" key="7">
    <source>
        <dbReference type="Proteomes" id="UP000261905"/>
    </source>
</evidence>
<evidence type="ECO:0000256" key="1">
    <source>
        <dbReference type="ARBA" id="ARBA00023015"/>
    </source>
</evidence>
<evidence type="ECO:0000256" key="3">
    <source>
        <dbReference type="ARBA" id="ARBA00023163"/>
    </source>
</evidence>
<sequence length="201" mass="23287">MSSTENNRSKDELSRCIMETAIQLFSEQGVESVSMHQIAKSAGVGQGTLYRRYANKADLCIGMMQDSFDQMQFKVTHYLRETSGHSVQERLKGVIGILLRFLGQKSKMLGIIQVQLMKERSKDDFYQSPPYQFMHGMLTDLLSEMPEQDRAKDFDPPFLAHTYIAVLSPHTYRHLVYVKGYSHERFYEQFCSLYIDPLFKS</sequence>
<evidence type="ECO:0000256" key="2">
    <source>
        <dbReference type="ARBA" id="ARBA00023125"/>
    </source>
</evidence>
<dbReference type="Proteomes" id="UP000261905">
    <property type="component" value="Unassembled WGS sequence"/>
</dbReference>
<dbReference type="InterPro" id="IPR050109">
    <property type="entry name" value="HTH-type_TetR-like_transc_reg"/>
</dbReference>
<dbReference type="GO" id="GO:0000976">
    <property type="term" value="F:transcription cis-regulatory region binding"/>
    <property type="evidence" value="ECO:0007669"/>
    <property type="project" value="TreeGrafter"/>
</dbReference>
<proteinExistence type="predicted"/>
<dbReference type="InterPro" id="IPR001647">
    <property type="entry name" value="HTH_TetR"/>
</dbReference>
<feature type="domain" description="HTH tetR-type" evidence="5">
    <location>
        <begin position="11"/>
        <end position="71"/>
    </location>
</feature>
<reference evidence="6 7" key="1">
    <citation type="submission" date="2018-08" db="EMBL/GenBank/DDBJ databases">
        <title>Paenibacillus sp. M4BSY-1, whole genome shotgun sequence.</title>
        <authorList>
            <person name="Tuo L."/>
        </authorList>
    </citation>
    <scope>NUCLEOTIDE SEQUENCE [LARGE SCALE GENOMIC DNA]</scope>
    <source>
        <strain evidence="6 7">M4BSY-1</strain>
    </source>
</reference>
<accession>A0A371PLS8</accession>
<evidence type="ECO:0000256" key="4">
    <source>
        <dbReference type="PROSITE-ProRule" id="PRU00335"/>
    </source>
</evidence>
<dbReference type="Pfam" id="PF00440">
    <property type="entry name" value="TetR_N"/>
    <property type="match status" value="1"/>
</dbReference>
<keyword evidence="3" id="KW-0804">Transcription</keyword>
<dbReference type="PANTHER" id="PTHR30055">
    <property type="entry name" value="HTH-TYPE TRANSCRIPTIONAL REGULATOR RUTR"/>
    <property type="match status" value="1"/>
</dbReference>
<keyword evidence="7" id="KW-1185">Reference proteome</keyword>
<comment type="caution">
    <text evidence="6">The sequence shown here is derived from an EMBL/GenBank/DDBJ whole genome shotgun (WGS) entry which is preliminary data.</text>
</comment>
<name>A0A371PLS8_9BACL</name>
<dbReference type="Gene3D" id="1.10.10.60">
    <property type="entry name" value="Homeodomain-like"/>
    <property type="match status" value="1"/>
</dbReference>
<keyword evidence="2 4" id="KW-0238">DNA-binding</keyword>
<dbReference type="PROSITE" id="PS50977">
    <property type="entry name" value="HTH_TETR_2"/>
    <property type="match status" value="1"/>
</dbReference>
<protein>
    <submittedName>
        <fullName evidence="6">TetR/AcrR family transcriptional regulator</fullName>
    </submittedName>
</protein>
<dbReference type="PRINTS" id="PR00455">
    <property type="entry name" value="HTHTETR"/>
</dbReference>
<dbReference type="PANTHER" id="PTHR30055:SF234">
    <property type="entry name" value="HTH-TYPE TRANSCRIPTIONAL REGULATOR BETI"/>
    <property type="match status" value="1"/>
</dbReference>
<feature type="DNA-binding region" description="H-T-H motif" evidence="4">
    <location>
        <begin position="34"/>
        <end position="53"/>
    </location>
</feature>
<dbReference type="GO" id="GO:0003700">
    <property type="term" value="F:DNA-binding transcription factor activity"/>
    <property type="evidence" value="ECO:0007669"/>
    <property type="project" value="TreeGrafter"/>
</dbReference>
<evidence type="ECO:0000313" key="6">
    <source>
        <dbReference type="EMBL" id="REK76589.1"/>
    </source>
</evidence>
<dbReference type="SUPFAM" id="SSF46689">
    <property type="entry name" value="Homeodomain-like"/>
    <property type="match status" value="1"/>
</dbReference>
<dbReference type="Gene3D" id="1.10.357.10">
    <property type="entry name" value="Tetracycline Repressor, domain 2"/>
    <property type="match status" value="1"/>
</dbReference>
<dbReference type="RefSeq" id="WP_116043609.1">
    <property type="nucleotide sequence ID" value="NZ_QUBQ01000001.1"/>
</dbReference>
<evidence type="ECO:0000259" key="5">
    <source>
        <dbReference type="PROSITE" id="PS50977"/>
    </source>
</evidence>
<dbReference type="OrthoDB" id="1679733at2"/>
<dbReference type="AlphaFoldDB" id="A0A371PLS8"/>
<dbReference type="EMBL" id="QUBQ01000001">
    <property type="protein sequence ID" value="REK76589.1"/>
    <property type="molecule type" value="Genomic_DNA"/>
</dbReference>
<gene>
    <name evidence="6" type="ORF">DX130_06000</name>
</gene>
<dbReference type="InterPro" id="IPR009057">
    <property type="entry name" value="Homeodomain-like_sf"/>
</dbReference>